<dbReference type="GO" id="GO:0006529">
    <property type="term" value="P:asparagine biosynthetic process"/>
    <property type="evidence" value="ECO:0007669"/>
    <property type="project" value="InterPro"/>
</dbReference>
<accession>A0A7V5XGD2</accession>
<gene>
    <name evidence="5" type="ORF">ENM15_03925</name>
</gene>
<protein>
    <recommendedName>
        <fullName evidence="2">asparagine synthase (glutamine-hydrolyzing)</fullName>
        <ecNumber evidence="2">6.3.5.4</ecNumber>
    </recommendedName>
</protein>
<evidence type="ECO:0000259" key="4">
    <source>
        <dbReference type="Pfam" id="PF00733"/>
    </source>
</evidence>
<evidence type="ECO:0000256" key="1">
    <source>
        <dbReference type="ARBA" id="ARBA00005187"/>
    </source>
</evidence>
<sequence>MQILPKIYDTLRPILPKYTNFRDKFIKLRNVLKFRDSREMYKLAVSYFLEEDLKELGLNSSRRLTDLYNESGLDLFSSMMLMDLKTYLPDDILVKVDRATMAVALEGREPFLDHKILEWTCQLPTEFKYRNGVSKYILRKVLYKYVPKELLDRPKQGFRVPIYKWFKKDLKELYKEYLNEHRISSAGIFDSVVVKRLFDDYFMDRVVNHNKIWLLFVFELWREGYL</sequence>
<feature type="domain" description="Asparagine synthetase" evidence="4">
    <location>
        <begin position="21"/>
        <end position="222"/>
    </location>
</feature>
<dbReference type="InterPro" id="IPR014729">
    <property type="entry name" value="Rossmann-like_a/b/a_fold"/>
</dbReference>
<evidence type="ECO:0000256" key="2">
    <source>
        <dbReference type="ARBA" id="ARBA00012737"/>
    </source>
</evidence>
<dbReference type="SUPFAM" id="SSF52402">
    <property type="entry name" value="Adenine nucleotide alpha hydrolases-like"/>
    <property type="match status" value="1"/>
</dbReference>
<dbReference type="InterPro" id="IPR051786">
    <property type="entry name" value="ASN_synthetase/amidase"/>
</dbReference>
<dbReference type="Gene3D" id="3.40.50.620">
    <property type="entry name" value="HUPs"/>
    <property type="match status" value="1"/>
</dbReference>
<dbReference type="Pfam" id="PF00733">
    <property type="entry name" value="Asn_synthase"/>
    <property type="match status" value="1"/>
</dbReference>
<reference evidence="5" key="1">
    <citation type="journal article" date="2020" name="mSystems">
        <title>Genome- and Community-Level Interaction Insights into Carbon Utilization and Element Cycling Functions of Hydrothermarchaeota in Hydrothermal Sediment.</title>
        <authorList>
            <person name="Zhou Z."/>
            <person name="Liu Y."/>
            <person name="Xu W."/>
            <person name="Pan J."/>
            <person name="Luo Z.H."/>
            <person name="Li M."/>
        </authorList>
    </citation>
    <scope>NUCLEOTIDE SEQUENCE [LARGE SCALE GENOMIC DNA]</scope>
    <source>
        <strain evidence="5">SpSt-106</strain>
    </source>
</reference>
<dbReference type="GO" id="GO:0005829">
    <property type="term" value="C:cytosol"/>
    <property type="evidence" value="ECO:0007669"/>
    <property type="project" value="TreeGrafter"/>
</dbReference>
<organism evidence="5">
    <name type="scientific">Thermodesulfobacterium geofontis</name>
    <dbReference type="NCBI Taxonomy" id="1295609"/>
    <lineage>
        <taxon>Bacteria</taxon>
        <taxon>Pseudomonadati</taxon>
        <taxon>Thermodesulfobacteriota</taxon>
        <taxon>Thermodesulfobacteria</taxon>
        <taxon>Thermodesulfobacteriales</taxon>
        <taxon>Thermodesulfobacteriaceae</taxon>
        <taxon>Thermodesulfobacterium</taxon>
    </lineage>
</organism>
<name>A0A7V5XGD2_9BACT</name>
<evidence type="ECO:0000313" key="5">
    <source>
        <dbReference type="EMBL" id="HHQ15949.1"/>
    </source>
</evidence>
<dbReference type="EMBL" id="DRWR01000070">
    <property type="protein sequence ID" value="HHQ15949.1"/>
    <property type="molecule type" value="Genomic_DNA"/>
</dbReference>
<dbReference type="AlphaFoldDB" id="A0A7V5XGD2"/>
<dbReference type="EC" id="6.3.5.4" evidence="2"/>
<dbReference type="InterPro" id="IPR001962">
    <property type="entry name" value="Asn_synthase"/>
</dbReference>
<dbReference type="GO" id="GO:0004066">
    <property type="term" value="F:asparagine synthase (glutamine-hydrolyzing) activity"/>
    <property type="evidence" value="ECO:0007669"/>
    <property type="project" value="UniProtKB-EC"/>
</dbReference>
<dbReference type="PANTHER" id="PTHR43284">
    <property type="entry name" value="ASPARAGINE SYNTHETASE (GLUTAMINE-HYDROLYZING)"/>
    <property type="match status" value="1"/>
</dbReference>
<proteinExistence type="predicted"/>
<evidence type="ECO:0000256" key="3">
    <source>
        <dbReference type="ARBA" id="ARBA00048741"/>
    </source>
</evidence>
<dbReference type="CDD" id="cd01991">
    <property type="entry name" value="Asn_synthase_B_C"/>
    <property type="match status" value="1"/>
</dbReference>
<comment type="caution">
    <text evidence="5">The sequence shown here is derived from an EMBL/GenBank/DDBJ whole genome shotgun (WGS) entry which is preliminary data.</text>
</comment>
<dbReference type="PANTHER" id="PTHR43284:SF1">
    <property type="entry name" value="ASPARAGINE SYNTHETASE"/>
    <property type="match status" value="1"/>
</dbReference>
<comment type="catalytic activity">
    <reaction evidence="3">
        <text>L-aspartate + L-glutamine + ATP + H2O = L-asparagine + L-glutamate + AMP + diphosphate + H(+)</text>
        <dbReference type="Rhea" id="RHEA:12228"/>
        <dbReference type="ChEBI" id="CHEBI:15377"/>
        <dbReference type="ChEBI" id="CHEBI:15378"/>
        <dbReference type="ChEBI" id="CHEBI:29985"/>
        <dbReference type="ChEBI" id="CHEBI:29991"/>
        <dbReference type="ChEBI" id="CHEBI:30616"/>
        <dbReference type="ChEBI" id="CHEBI:33019"/>
        <dbReference type="ChEBI" id="CHEBI:58048"/>
        <dbReference type="ChEBI" id="CHEBI:58359"/>
        <dbReference type="ChEBI" id="CHEBI:456215"/>
        <dbReference type="EC" id="6.3.5.4"/>
    </reaction>
</comment>
<comment type="pathway">
    <text evidence="1">Amino-acid biosynthesis; L-asparagine biosynthesis; L-asparagine from L-aspartate (L-Gln route): step 1/1.</text>
</comment>